<keyword evidence="2" id="KW-0732">Signal</keyword>
<organism evidence="3 4">
    <name type="scientific">Pseudodesulfovibrio methanolicus</name>
    <dbReference type="NCBI Taxonomy" id="3126690"/>
    <lineage>
        <taxon>Bacteria</taxon>
        <taxon>Pseudomonadati</taxon>
        <taxon>Thermodesulfobacteriota</taxon>
        <taxon>Desulfovibrionia</taxon>
        <taxon>Desulfovibrionales</taxon>
        <taxon>Desulfovibrionaceae</taxon>
    </lineage>
</organism>
<protein>
    <submittedName>
        <fullName evidence="3">Uncharacterized protein</fullName>
    </submittedName>
</protein>
<name>A0ABZ2IY06_9BACT</name>
<gene>
    <name evidence="3" type="ORF">V8V93_04965</name>
</gene>
<feature type="chain" id="PRO_5046921370" evidence="2">
    <location>
        <begin position="30"/>
        <end position="282"/>
    </location>
</feature>
<accession>A0ABZ2IY06</accession>
<feature type="compositionally biased region" description="Polar residues" evidence="1">
    <location>
        <begin position="270"/>
        <end position="282"/>
    </location>
</feature>
<dbReference type="RefSeq" id="WP_338669258.1">
    <property type="nucleotide sequence ID" value="NZ_CP146609.1"/>
</dbReference>
<keyword evidence="4" id="KW-1185">Reference proteome</keyword>
<reference evidence="3 4" key="1">
    <citation type="submission" date="2024-03" db="EMBL/GenBank/DDBJ databases">
        <title>Phenotype and Genome Characterization of a Sulfate-Reducing Bacterium Pseudodesulfovibrio sp. strain 5S69, isolated from Petroleum Reservoir in Tatarstan (Russia).</title>
        <authorList>
            <person name="Bidzhieva S.K."/>
            <person name="Kadnikov V."/>
            <person name="Tourova T.P."/>
            <person name="Samigullina S.R."/>
            <person name="Sokolova D.S."/>
            <person name="Poltaraus A.B."/>
            <person name="Avtukh A.N."/>
            <person name="Tereshina V.M."/>
            <person name="Mardanov A.V."/>
            <person name="Nazina T.N."/>
        </authorList>
    </citation>
    <scope>NUCLEOTIDE SEQUENCE [LARGE SCALE GENOMIC DNA]</scope>
    <source>
        <strain evidence="3 4">5S69</strain>
    </source>
</reference>
<dbReference type="EMBL" id="CP146609">
    <property type="protein sequence ID" value="WWX23561.1"/>
    <property type="molecule type" value="Genomic_DNA"/>
</dbReference>
<proteinExistence type="predicted"/>
<feature type="signal peptide" evidence="2">
    <location>
        <begin position="1"/>
        <end position="29"/>
    </location>
</feature>
<evidence type="ECO:0000256" key="2">
    <source>
        <dbReference type="SAM" id="SignalP"/>
    </source>
</evidence>
<dbReference type="Proteomes" id="UP001385389">
    <property type="component" value="Chromosome"/>
</dbReference>
<evidence type="ECO:0000313" key="3">
    <source>
        <dbReference type="EMBL" id="WWX23561.1"/>
    </source>
</evidence>
<feature type="region of interest" description="Disordered" evidence="1">
    <location>
        <begin position="257"/>
        <end position="282"/>
    </location>
</feature>
<evidence type="ECO:0000256" key="1">
    <source>
        <dbReference type="SAM" id="MobiDB-lite"/>
    </source>
</evidence>
<evidence type="ECO:0000313" key="4">
    <source>
        <dbReference type="Proteomes" id="UP001385389"/>
    </source>
</evidence>
<sequence>MVCELRGLRTMMAWALALGLLLTPALAWAYGGGGGGGGGGDVGGGAADNIEPWTPAELSSIFQSTSPSQQSTLVEAFTGSTISKRDLLTIRQVFLEKNSAAANNEAAMLDACVKTLEILDKMGELSQTGLSFVPGVGWVTSATLSAARGGANAYRDGLGTKGIVKGVVISATSSVMMSHFSPLNADKAFNTAKAGINIARNTVNSQVRTRALAIATKAMARYGLTKHVEGEIEGQLGKSMEALADYMGAPNVAQQPSYVPDPAYDPMSSAPASQISGGTPQL</sequence>